<comment type="subcellular location">
    <subcellularLocation>
        <location evidence="1">Membrane</location>
        <topology evidence="1">Multi-pass membrane protein</topology>
    </subcellularLocation>
</comment>
<accession>T1ATR1</accession>
<protein>
    <submittedName>
        <fullName evidence="7">Major facilitator transporter</fullName>
    </submittedName>
</protein>
<evidence type="ECO:0000313" key="7">
    <source>
        <dbReference type="EMBL" id="EQD59923.1"/>
    </source>
</evidence>
<reference evidence="7" key="2">
    <citation type="journal article" date="2014" name="ISME J.">
        <title>Microbial stratification in low pH oxic and suboxic macroscopic growths along an acid mine drainage.</title>
        <authorList>
            <person name="Mendez-Garcia C."/>
            <person name="Mesa V."/>
            <person name="Sprenger R.R."/>
            <person name="Richter M."/>
            <person name="Diez M.S."/>
            <person name="Solano J."/>
            <person name="Bargiela R."/>
            <person name="Golyshina O.V."/>
            <person name="Manteca A."/>
            <person name="Ramos J.L."/>
            <person name="Gallego J.R."/>
            <person name="Llorente I."/>
            <person name="Martins Dos Santos V.A."/>
            <person name="Jensen O.N."/>
            <person name="Pelaez A.I."/>
            <person name="Sanchez J."/>
            <person name="Ferrer M."/>
        </authorList>
    </citation>
    <scope>NUCLEOTIDE SEQUENCE</scope>
</reference>
<dbReference type="PANTHER" id="PTHR19432">
    <property type="entry name" value="SUGAR TRANSPORTER"/>
    <property type="match status" value="1"/>
</dbReference>
<evidence type="ECO:0000256" key="1">
    <source>
        <dbReference type="ARBA" id="ARBA00004141"/>
    </source>
</evidence>
<evidence type="ECO:0000256" key="2">
    <source>
        <dbReference type="ARBA" id="ARBA00022448"/>
    </source>
</evidence>
<name>T1ATR1_9ZZZZ</name>
<keyword evidence="5 6" id="KW-0472">Membrane</keyword>
<evidence type="ECO:0000256" key="5">
    <source>
        <dbReference type="ARBA" id="ARBA00023136"/>
    </source>
</evidence>
<dbReference type="GO" id="GO:0016020">
    <property type="term" value="C:membrane"/>
    <property type="evidence" value="ECO:0007669"/>
    <property type="project" value="UniProtKB-SubCell"/>
</dbReference>
<organism evidence="7">
    <name type="scientific">mine drainage metagenome</name>
    <dbReference type="NCBI Taxonomy" id="410659"/>
    <lineage>
        <taxon>unclassified sequences</taxon>
        <taxon>metagenomes</taxon>
        <taxon>ecological metagenomes</taxon>
    </lineage>
</organism>
<feature type="transmembrane region" description="Helical" evidence="6">
    <location>
        <begin position="6"/>
        <end position="27"/>
    </location>
</feature>
<reference evidence="7" key="1">
    <citation type="submission" date="2013-08" db="EMBL/GenBank/DDBJ databases">
        <authorList>
            <person name="Mendez C."/>
            <person name="Richter M."/>
            <person name="Ferrer M."/>
            <person name="Sanchez J."/>
        </authorList>
    </citation>
    <scope>NUCLEOTIDE SEQUENCE</scope>
</reference>
<dbReference type="PANTHER" id="PTHR19432:SF35">
    <property type="entry name" value="SOLUTE CARRIER FAMILY 45 MEMBER 3 ISOFORM X1"/>
    <property type="match status" value="1"/>
</dbReference>
<comment type="caution">
    <text evidence="7">The sequence shown here is derived from an EMBL/GenBank/DDBJ whole genome shotgun (WGS) entry which is preliminary data.</text>
</comment>
<dbReference type="AlphaFoldDB" id="T1ATR1"/>
<dbReference type="EMBL" id="AUZX01007378">
    <property type="protein sequence ID" value="EQD59923.1"/>
    <property type="molecule type" value="Genomic_DNA"/>
</dbReference>
<feature type="transmembrane region" description="Helical" evidence="6">
    <location>
        <begin position="48"/>
        <end position="71"/>
    </location>
</feature>
<keyword evidence="3 6" id="KW-0812">Transmembrane</keyword>
<feature type="transmembrane region" description="Helical" evidence="6">
    <location>
        <begin position="91"/>
        <end position="111"/>
    </location>
</feature>
<keyword evidence="2" id="KW-0813">Transport</keyword>
<dbReference type="SUPFAM" id="SSF103473">
    <property type="entry name" value="MFS general substrate transporter"/>
    <property type="match status" value="1"/>
</dbReference>
<keyword evidence="4 6" id="KW-1133">Transmembrane helix</keyword>
<dbReference type="InterPro" id="IPR036259">
    <property type="entry name" value="MFS_trans_sf"/>
</dbReference>
<feature type="non-terminal residue" evidence="7">
    <location>
        <position position="161"/>
    </location>
</feature>
<evidence type="ECO:0000256" key="6">
    <source>
        <dbReference type="SAM" id="Phobius"/>
    </source>
</evidence>
<proteinExistence type="predicted"/>
<evidence type="ECO:0000256" key="4">
    <source>
        <dbReference type="ARBA" id="ARBA00022989"/>
    </source>
</evidence>
<evidence type="ECO:0000256" key="3">
    <source>
        <dbReference type="ARBA" id="ARBA00022692"/>
    </source>
</evidence>
<sequence length="161" mass="17735">MNEQLYLLAGGLVFAGTLLLWLSYTRGRNMVREVMADLYGMPGAMRRLAWVQFFSWFAMFAMWIYTVPAVASTQFGSSDPLSTGYNAGANWAGVLLGSYYGFAVLAATLIAPMVRAVGLRWSHVVNLAAAAVGLISFWWIRNPHWLLLSMVGVGFGWASIL</sequence>
<gene>
    <name evidence="7" type="ORF">B1A_10362</name>
</gene>
<feature type="transmembrane region" description="Helical" evidence="6">
    <location>
        <begin position="123"/>
        <end position="140"/>
    </location>
</feature>